<sequence length="53" mass="5506">MGATAGNCDRVPDRRGLLQVFPRPRTCRIAHMSAVGIRGGAGIMGGGEKKEGP</sequence>
<dbReference type="AlphaFoldDB" id="A0A923E252"/>
<reference evidence="1" key="1">
    <citation type="submission" date="2020-08" db="EMBL/GenBank/DDBJ databases">
        <title>Sequencing the genomes of 1000 actinobacteria strains.</title>
        <authorList>
            <person name="Klenk H.-P."/>
        </authorList>
    </citation>
    <scope>NUCLEOTIDE SEQUENCE</scope>
    <source>
        <strain evidence="1">DSM 10695</strain>
    </source>
</reference>
<gene>
    <name evidence="1" type="ORF">HD592_001044</name>
</gene>
<name>A0A923E252_9ACTO</name>
<proteinExistence type="predicted"/>
<keyword evidence="2" id="KW-1185">Reference proteome</keyword>
<protein>
    <submittedName>
        <fullName evidence="1">Uncharacterized protein</fullName>
    </submittedName>
</protein>
<accession>A0A923E252</accession>
<dbReference type="EMBL" id="JACHMK010000001">
    <property type="protein sequence ID" value="MBB6334479.1"/>
    <property type="molecule type" value="Genomic_DNA"/>
</dbReference>
<evidence type="ECO:0000313" key="1">
    <source>
        <dbReference type="EMBL" id="MBB6334479.1"/>
    </source>
</evidence>
<organism evidence="1 2">
    <name type="scientific">Schaalia hyovaginalis</name>
    <dbReference type="NCBI Taxonomy" id="29316"/>
    <lineage>
        <taxon>Bacteria</taxon>
        <taxon>Bacillati</taxon>
        <taxon>Actinomycetota</taxon>
        <taxon>Actinomycetes</taxon>
        <taxon>Actinomycetales</taxon>
        <taxon>Actinomycetaceae</taxon>
        <taxon>Schaalia</taxon>
    </lineage>
</organism>
<evidence type="ECO:0000313" key="2">
    <source>
        <dbReference type="Proteomes" id="UP000617426"/>
    </source>
</evidence>
<comment type="caution">
    <text evidence="1">The sequence shown here is derived from an EMBL/GenBank/DDBJ whole genome shotgun (WGS) entry which is preliminary data.</text>
</comment>
<dbReference type="Proteomes" id="UP000617426">
    <property type="component" value="Unassembled WGS sequence"/>
</dbReference>